<keyword evidence="1 5" id="KW-1003">Cell membrane</keyword>
<evidence type="ECO:0000313" key="9">
    <source>
        <dbReference type="Proteomes" id="UP000178082"/>
    </source>
</evidence>
<dbReference type="GO" id="GO:0032153">
    <property type="term" value="C:cell division site"/>
    <property type="evidence" value="ECO:0007669"/>
    <property type="project" value="UniProtKB-UniRule"/>
</dbReference>
<gene>
    <name evidence="5" type="primary">ftsA</name>
    <name evidence="8" type="ORF">A3G31_09080</name>
</gene>
<protein>
    <recommendedName>
        <fullName evidence="5 6">Cell division protein FtsA</fullName>
    </recommendedName>
</protein>
<dbReference type="PANTHER" id="PTHR32432:SF4">
    <property type="entry name" value="CELL DIVISION PROTEIN FTSA"/>
    <property type="match status" value="1"/>
</dbReference>
<dbReference type="GO" id="GO:0043093">
    <property type="term" value="P:FtsZ-dependent cytokinesis"/>
    <property type="evidence" value="ECO:0007669"/>
    <property type="project" value="UniProtKB-UniRule"/>
</dbReference>
<comment type="subunit">
    <text evidence="5">Self-interacts. Interacts with FtsZ.</text>
</comment>
<comment type="subcellular location">
    <subcellularLocation>
        <location evidence="5">Cell membrane</location>
        <topology evidence="5">Peripheral membrane protein</topology>
        <orientation evidence="5">Cytoplasmic side</orientation>
    </subcellularLocation>
    <text evidence="5">Localizes to the Z ring in an FtsZ-dependent manner. Targeted to the membrane through a conserved C-terminal amphipathic helix.</text>
</comment>
<evidence type="ECO:0000256" key="1">
    <source>
        <dbReference type="ARBA" id="ARBA00022475"/>
    </source>
</evidence>
<evidence type="ECO:0000256" key="2">
    <source>
        <dbReference type="ARBA" id="ARBA00022618"/>
    </source>
</evidence>
<dbReference type="Pfam" id="PF02491">
    <property type="entry name" value="SHS2_FTSA"/>
    <property type="match status" value="1"/>
</dbReference>
<dbReference type="EMBL" id="MGDI01000028">
    <property type="protein sequence ID" value="OGL53112.1"/>
    <property type="molecule type" value="Genomic_DNA"/>
</dbReference>
<dbReference type="HAMAP" id="MF_02033">
    <property type="entry name" value="FtsA"/>
    <property type="match status" value="1"/>
</dbReference>
<name>A0A1F7SH49_9BACT</name>
<dbReference type="AlphaFoldDB" id="A0A1F7SH49"/>
<dbReference type="InterPro" id="IPR003494">
    <property type="entry name" value="SHS2_FtsA"/>
</dbReference>
<dbReference type="InterPro" id="IPR020823">
    <property type="entry name" value="Cell_div_FtsA"/>
</dbReference>
<reference evidence="8 9" key="1">
    <citation type="journal article" date="2016" name="Nat. Commun.">
        <title>Thousands of microbial genomes shed light on interconnected biogeochemical processes in an aquifer system.</title>
        <authorList>
            <person name="Anantharaman K."/>
            <person name="Brown C.T."/>
            <person name="Hug L.A."/>
            <person name="Sharon I."/>
            <person name="Castelle C.J."/>
            <person name="Probst A.J."/>
            <person name="Thomas B.C."/>
            <person name="Singh A."/>
            <person name="Wilkins M.J."/>
            <person name="Karaoz U."/>
            <person name="Brodie E.L."/>
            <person name="Williams K.H."/>
            <person name="Hubbard S.S."/>
            <person name="Banfield J.F."/>
        </authorList>
    </citation>
    <scope>NUCLEOTIDE SEQUENCE [LARGE SCALE GENOMIC DNA]</scope>
</reference>
<dbReference type="SUPFAM" id="SSF53067">
    <property type="entry name" value="Actin-like ATPase domain"/>
    <property type="match status" value="2"/>
</dbReference>
<dbReference type="NCBIfam" id="NF007009">
    <property type="entry name" value="PRK09472.1"/>
    <property type="match status" value="1"/>
</dbReference>
<dbReference type="Proteomes" id="UP000178082">
    <property type="component" value="Unassembled WGS sequence"/>
</dbReference>
<evidence type="ECO:0000256" key="4">
    <source>
        <dbReference type="ARBA" id="ARBA00023306"/>
    </source>
</evidence>
<dbReference type="PIRSF" id="PIRSF003101">
    <property type="entry name" value="FtsA"/>
    <property type="match status" value="1"/>
</dbReference>
<dbReference type="PANTHER" id="PTHR32432">
    <property type="entry name" value="CELL DIVISION PROTEIN FTSA-RELATED"/>
    <property type="match status" value="1"/>
</dbReference>
<sequence>MSVGKKDDIVVGLDIGTTKICALVAEISKSGEIEIVGIGTYPSFGLRKGVVVNIESTVNSIKKAVEEAELMAGVEFDSVYAGIAGGHIRGFNSHGVVAVKDKEVTTKDIQRAVDAATAVAMPLDREVIHVLPQEFIVDDQDGIRDPLGMSGVRLEVKVHIVTGAVTSAQNIIKSCNRAGLNVRDIVLQQLASSEAVLTADEKELGVALVDIGGGTTDLAIYYQGSIKHTSVIALGGNHVTNDIAVGLRTPTKDAEMIKRRFGSASALLVKANETVEVPSVGGRDSRVLSRKILSEIIQPRVEEILTLIRQEIKRSGIEDLIASGIVVTGGASIMEGIQNIGEQVFELPVRIGTPSGVGGLVDIVNSPIYSTAVGLVLYGSRNRGRKGLGGGSDDRMFNKIIKRMKEWVQEFF</sequence>
<dbReference type="FunFam" id="3.30.1490.110:FF:000001">
    <property type="entry name" value="Cell division protein FtsA"/>
    <property type="match status" value="1"/>
</dbReference>
<evidence type="ECO:0000256" key="6">
    <source>
        <dbReference type="PIRNR" id="PIRNR003101"/>
    </source>
</evidence>
<evidence type="ECO:0000256" key="3">
    <source>
        <dbReference type="ARBA" id="ARBA00023136"/>
    </source>
</evidence>
<accession>A0A1F7SH49</accession>
<comment type="caution">
    <text evidence="8">The sequence shown here is derived from an EMBL/GenBank/DDBJ whole genome shotgun (WGS) entry which is preliminary data.</text>
</comment>
<dbReference type="Pfam" id="PF14450">
    <property type="entry name" value="FtsA"/>
    <property type="match status" value="2"/>
</dbReference>
<organism evidence="8 9">
    <name type="scientific">Candidatus Schekmanbacteria bacterium RIFCSPLOWO2_12_FULL_38_15</name>
    <dbReference type="NCBI Taxonomy" id="1817883"/>
    <lineage>
        <taxon>Bacteria</taxon>
        <taxon>Candidatus Schekmaniibacteriota</taxon>
    </lineage>
</organism>
<proteinExistence type="inferred from homology"/>
<dbReference type="STRING" id="1817883.A3G31_09080"/>
<dbReference type="Gene3D" id="3.30.420.40">
    <property type="match status" value="2"/>
</dbReference>
<dbReference type="CDD" id="cd24048">
    <property type="entry name" value="ASKHA_NBD_FtsA"/>
    <property type="match status" value="1"/>
</dbReference>
<evidence type="ECO:0000313" key="8">
    <source>
        <dbReference type="EMBL" id="OGL53112.1"/>
    </source>
</evidence>
<keyword evidence="4 5" id="KW-0131">Cell cycle</keyword>
<evidence type="ECO:0000256" key="5">
    <source>
        <dbReference type="HAMAP-Rule" id="MF_02033"/>
    </source>
</evidence>
<dbReference type="InterPro" id="IPR043129">
    <property type="entry name" value="ATPase_NBD"/>
</dbReference>
<keyword evidence="2 5" id="KW-0132">Cell division</keyword>
<evidence type="ECO:0000259" key="7">
    <source>
        <dbReference type="SMART" id="SM00842"/>
    </source>
</evidence>
<dbReference type="InterPro" id="IPR050696">
    <property type="entry name" value="FtsA/MreB"/>
</dbReference>
<dbReference type="Gene3D" id="3.30.1490.110">
    <property type="match status" value="1"/>
</dbReference>
<dbReference type="NCBIfam" id="TIGR01174">
    <property type="entry name" value="ftsA"/>
    <property type="match status" value="1"/>
</dbReference>
<comment type="function">
    <text evidence="5 6">Cell division protein that is involved in the assembly of the Z ring. May serve as a membrane anchor for the Z ring.</text>
</comment>
<keyword evidence="3 5" id="KW-0472">Membrane</keyword>
<dbReference type="SMART" id="SM00842">
    <property type="entry name" value="FtsA"/>
    <property type="match status" value="1"/>
</dbReference>
<comment type="similarity">
    <text evidence="5 6">Belongs to the FtsA/MreB family.</text>
</comment>
<feature type="domain" description="SHS2" evidence="7">
    <location>
        <begin position="10"/>
        <end position="196"/>
    </location>
</feature>
<dbReference type="GO" id="GO:0009898">
    <property type="term" value="C:cytoplasmic side of plasma membrane"/>
    <property type="evidence" value="ECO:0007669"/>
    <property type="project" value="UniProtKB-UniRule"/>
</dbReference>